<evidence type="ECO:0008006" key="4">
    <source>
        <dbReference type="Google" id="ProtNLM"/>
    </source>
</evidence>
<feature type="non-terminal residue" evidence="2">
    <location>
        <position position="1"/>
    </location>
</feature>
<evidence type="ECO:0000313" key="2">
    <source>
        <dbReference type="EMBL" id="KHN79970.1"/>
    </source>
</evidence>
<organism evidence="2 3">
    <name type="scientific">Toxocara canis</name>
    <name type="common">Canine roundworm</name>
    <dbReference type="NCBI Taxonomy" id="6265"/>
    <lineage>
        <taxon>Eukaryota</taxon>
        <taxon>Metazoa</taxon>
        <taxon>Ecdysozoa</taxon>
        <taxon>Nematoda</taxon>
        <taxon>Chromadorea</taxon>
        <taxon>Rhabditida</taxon>
        <taxon>Spirurina</taxon>
        <taxon>Ascaridomorpha</taxon>
        <taxon>Ascaridoidea</taxon>
        <taxon>Toxocaridae</taxon>
        <taxon>Toxocara</taxon>
    </lineage>
</organism>
<name>A0A0B2VG66_TOXCA</name>
<dbReference type="Pfam" id="PF00090">
    <property type="entry name" value="TSP_1"/>
    <property type="match status" value="1"/>
</dbReference>
<dbReference type="Gene3D" id="2.20.100.10">
    <property type="entry name" value="Thrombospondin type-1 (TSP1) repeat"/>
    <property type="match status" value="1"/>
</dbReference>
<reference evidence="2 3" key="1">
    <citation type="submission" date="2014-11" db="EMBL/GenBank/DDBJ databases">
        <title>Genetic blueprint of the zoonotic pathogen Toxocara canis.</title>
        <authorList>
            <person name="Zhu X.-Q."/>
            <person name="Korhonen P.K."/>
            <person name="Cai H."/>
            <person name="Young N.D."/>
            <person name="Nejsum P."/>
            <person name="von Samson-Himmelstjerna G."/>
            <person name="Boag P.R."/>
            <person name="Tan P."/>
            <person name="Li Q."/>
            <person name="Min J."/>
            <person name="Yang Y."/>
            <person name="Wang X."/>
            <person name="Fang X."/>
            <person name="Hall R.S."/>
            <person name="Hofmann A."/>
            <person name="Sternberg P.W."/>
            <person name="Jex A.R."/>
            <person name="Gasser R.B."/>
        </authorList>
    </citation>
    <scope>NUCLEOTIDE SEQUENCE [LARGE SCALE GENOMIC DNA]</scope>
    <source>
        <strain evidence="2">PN_DK_2014</strain>
    </source>
</reference>
<accession>A0A0B2VG66</accession>
<evidence type="ECO:0000313" key="3">
    <source>
        <dbReference type="Proteomes" id="UP000031036"/>
    </source>
</evidence>
<sequence>FFIRLCALSQFGSLETLKTNLIFGWFHLSVLSTIEMFYLTSTLLFSLVATLTQPALSSVCVVSHWSEWSECFGNCNYGEKVRNRRNTRPPFPERNALGNTVLRECPHLYDIDFCIPPDLNMTAPDVSNNARDQQTSRINASVREAFGERPQRPVERVDGELKKPVKPTQFFSMAKSEKRYKVSKQKVLDAGQTAIKNQRTIKLNADGSGVFCANTNRRCCRVQRRQCPNGAKPQLVTRWFRKSGDETCRPYQYPYCGIEVEAIDRPIKYEENCLDVCFSIEEKQLVSPSITVAQTQSMERNISTEQNVSPSHPVPNWADLKPGDEREMHKVIKEAMKPITPAPHVELSPLVISLIVVLCTLRIKTSISRSSSSATALSPVIHPSPKVEEPITKKAPVVKEEKPKATNVEVSPVSDQTASSARPATLPALRDDTQTNAAKKGLLVRRTFVCSHGNWRAVEQAPEFSFEIDSDSPADISLKSE</sequence>
<proteinExistence type="predicted"/>
<feature type="compositionally biased region" description="Polar residues" evidence="1">
    <location>
        <begin position="413"/>
        <end position="422"/>
    </location>
</feature>
<gene>
    <name evidence="2" type="ORF">Tcan_17623</name>
</gene>
<dbReference type="OrthoDB" id="6090599at2759"/>
<evidence type="ECO:0000256" key="1">
    <source>
        <dbReference type="SAM" id="MobiDB-lite"/>
    </source>
</evidence>
<dbReference type="AlphaFoldDB" id="A0A0B2VG66"/>
<dbReference type="Proteomes" id="UP000031036">
    <property type="component" value="Unassembled WGS sequence"/>
</dbReference>
<keyword evidence="3" id="KW-1185">Reference proteome</keyword>
<feature type="region of interest" description="Disordered" evidence="1">
    <location>
        <begin position="400"/>
        <end position="425"/>
    </location>
</feature>
<protein>
    <recommendedName>
        <fullName evidence="4">BPTI/Kunitz inhibitor domain-containing protein</fullName>
    </recommendedName>
</protein>
<dbReference type="InterPro" id="IPR000884">
    <property type="entry name" value="TSP1_rpt"/>
</dbReference>
<dbReference type="PROSITE" id="PS50092">
    <property type="entry name" value="TSP1"/>
    <property type="match status" value="1"/>
</dbReference>
<comment type="caution">
    <text evidence="2">The sequence shown here is derived from an EMBL/GenBank/DDBJ whole genome shotgun (WGS) entry which is preliminary data.</text>
</comment>
<dbReference type="EMBL" id="JPKZ01001802">
    <property type="protein sequence ID" value="KHN79970.1"/>
    <property type="molecule type" value="Genomic_DNA"/>
</dbReference>
<dbReference type="InterPro" id="IPR036383">
    <property type="entry name" value="TSP1_rpt_sf"/>
</dbReference>
<dbReference type="SUPFAM" id="SSF82895">
    <property type="entry name" value="TSP-1 type 1 repeat"/>
    <property type="match status" value="1"/>
</dbReference>